<name>A0A1I5XVE2_9PSEU</name>
<evidence type="ECO:0000313" key="2">
    <source>
        <dbReference type="EMBL" id="SFQ35840.1"/>
    </source>
</evidence>
<dbReference type="Proteomes" id="UP000198727">
    <property type="component" value="Unassembled WGS sequence"/>
</dbReference>
<dbReference type="AlphaFoldDB" id="A0A1I5XVE2"/>
<evidence type="ECO:0000313" key="3">
    <source>
        <dbReference type="Proteomes" id="UP000198727"/>
    </source>
</evidence>
<gene>
    <name evidence="2" type="ORF">SAMN05421810_106272</name>
</gene>
<dbReference type="OrthoDB" id="1412382at2"/>
<dbReference type="SUPFAM" id="SSF51445">
    <property type="entry name" value="(Trans)glycosidases"/>
    <property type="match status" value="1"/>
</dbReference>
<keyword evidence="3" id="KW-1185">Reference proteome</keyword>
<sequence>MWALVTLLAVVITVNGARVELTLDQVVPDRARLYLGRYASDPGRISTADDLRVGRLDSAALRRPAGSALRYVGYYAARLHPAGGDHLPEVTGRSNLNWVNISDYDRYRPETLADCAPRSCVVYAGHEFFDCASGACRLHAEAERRWGVLAAQVRPYLDRVGAFYLLDEPFHRGATFADVRRSARLIEGTYPDVPVMMEAGPKVDANLRVPDEVDWVGFDWYCRPMAEIERLAATLERQAPGRPVFLLPEAAPRCPGQTDAVVAQRLREYPRIAEARPRVAGLMLFGPWTGVGPGDPPAGRPTPSKHPRSGDAVERIAARILGATR</sequence>
<dbReference type="EMBL" id="FOWW01000006">
    <property type="protein sequence ID" value="SFQ35840.1"/>
    <property type="molecule type" value="Genomic_DNA"/>
</dbReference>
<evidence type="ECO:0008006" key="4">
    <source>
        <dbReference type="Google" id="ProtNLM"/>
    </source>
</evidence>
<dbReference type="STRING" id="587909.SAMN05421810_106272"/>
<accession>A0A1I5XVE2</accession>
<evidence type="ECO:0000256" key="1">
    <source>
        <dbReference type="SAM" id="MobiDB-lite"/>
    </source>
</evidence>
<reference evidence="3" key="1">
    <citation type="submission" date="2016-10" db="EMBL/GenBank/DDBJ databases">
        <authorList>
            <person name="Varghese N."/>
            <person name="Submissions S."/>
        </authorList>
    </citation>
    <scope>NUCLEOTIDE SEQUENCE [LARGE SCALE GENOMIC DNA]</scope>
    <source>
        <strain evidence="3">CGMCC 4.5579</strain>
    </source>
</reference>
<dbReference type="InterPro" id="IPR017853">
    <property type="entry name" value="GH"/>
</dbReference>
<feature type="region of interest" description="Disordered" evidence="1">
    <location>
        <begin position="291"/>
        <end position="313"/>
    </location>
</feature>
<protein>
    <recommendedName>
        <fullName evidence="4">GH26 domain-containing protein</fullName>
    </recommendedName>
</protein>
<dbReference type="RefSeq" id="WP_092531856.1">
    <property type="nucleotide sequence ID" value="NZ_SOEP01000002.1"/>
</dbReference>
<proteinExistence type="predicted"/>
<organism evidence="2 3">
    <name type="scientific">Amycolatopsis arida</name>
    <dbReference type="NCBI Taxonomy" id="587909"/>
    <lineage>
        <taxon>Bacteria</taxon>
        <taxon>Bacillati</taxon>
        <taxon>Actinomycetota</taxon>
        <taxon>Actinomycetes</taxon>
        <taxon>Pseudonocardiales</taxon>
        <taxon>Pseudonocardiaceae</taxon>
        <taxon>Amycolatopsis</taxon>
    </lineage>
</organism>